<evidence type="ECO:0000313" key="2">
    <source>
        <dbReference type="EMBL" id="KAA8893213.1"/>
    </source>
</evidence>
<comment type="caution">
    <text evidence="2">The sequence shown here is derived from an EMBL/GenBank/DDBJ whole genome shotgun (WGS) entry which is preliminary data.</text>
</comment>
<sequence>MRLFTTRSSYPFYRWLGTPSSRPGLMEDRVTPSESSQPAPNNLPPAAPQTSPTTLLLLKHPAAPQAPRRSPNFAHHPAAPQAPRCSSSTPLLLKHPAAPQAPRCSPS</sequence>
<proteinExistence type="predicted"/>
<dbReference type="EMBL" id="VXIS01000480">
    <property type="protein sequence ID" value="KAA8893213.1"/>
    <property type="molecule type" value="Genomic_DNA"/>
</dbReference>
<dbReference type="InParanoid" id="A0A5J5ED95"/>
<dbReference type="Proteomes" id="UP000326924">
    <property type="component" value="Unassembled WGS sequence"/>
</dbReference>
<evidence type="ECO:0000313" key="3">
    <source>
        <dbReference type="Proteomes" id="UP000326924"/>
    </source>
</evidence>
<keyword evidence="3" id="KW-1185">Reference proteome</keyword>
<reference evidence="2 3" key="1">
    <citation type="submission" date="2019-09" db="EMBL/GenBank/DDBJ databases">
        <title>Draft genome of the ectomycorrhizal ascomycete Sphaerosporella brunnea.</title>
        <authorList>
            <consortium name="DOE Joint Genome Institute"/>
            <person name="Benucci G.M."/>
            <person name="Marozzi G."/>
            <person name="Antonielli L."/>
            <person name="Sanchez S."/>
            <person name="Marco P."/>
            <person name="Wang X."/>
            <person name="Falini L.B."/>
            <person name="Barry K."/>
            <person name="Haridas S."/>
            <person name="Lipzen A."/>
            <person name="Labutti K."/>
            <person name="Grigoriev I.V."/>
            <person name="Murat C."/>
            <person name="Martin F."/>
            <person name="Albertini E."/>
            <person name="Donnini D."/>
            <person name="Bonito G."/>
        </authorList>
    </citation>
    <scope>NUCLEOTIDE SEQUENCE [LARGE SCALE GENOMIC DNA]</scope>
    <source>
        <strain evidence="2 3">Sb_GMNB300</strain>
    </source>
</reference>
<dbReference type="AlphaFoldDB" id="A0A5J5ED95"/>
<protein>
    <submittedName>
        <fullName evidence="2">Uncharacterized protein</fullName>
    </submittedName>
</protein>
<feature type="region of interest" description="Disordered" evidence="1">
    <location>
        <begin position="17"/>
        <end position="107"/>
    </location>
</feature>
<organism evidence="2 3">
    <name type="scientific">Sphaerosporella brunnea</name>
    <dbReference type="NCBI Taxonomy" id="1250544"/>
    <lineage>
        <taxon>Eukaryota</taxon>
        <taxon>Fungi</taxon>
        <taxon>Dikarya</taxon>
        <taxon>Ascomycota</taxon>
        <taxon>Pezizomycotina</taxon>
        <taxon>Pezizomycetes</taxon>
        <taxon>Pezizales</taxon>
        <taxon>Pyronemataceae</taxon>
        <taxon>Sphaerosporella</taxon>
    </lineage>
</organism>
<accession>A0A5J5ED95</accession>
<name>A0A5J5ED95_9PEZI</name>
<evidence type="ECO:0000256" key="1">
    <source>
        <dbReference type="SAM" id="MobiDB-lite"/>
    </source>
</evidence>
<gene>
    <name evidence="2" type="ORF">FN846DRAFT_896184</name>
</gene>